<dbReference type="InterPro" id="IPR015025">
    <property type="entry name" value="PoNi_C"/>
</dbReference>
<dbReference type="RefSeq" id="WP_377728224.1">
    <property type="nucleotide sequence ID" value="NZ_JBHSEW010000024.1"/>
</dbReference>
<evidence type="ECO:0000313" key="4">
    <source>
        <dbReference type="Proteomes" id="UP001595967"/>
    </source>
</evidence>
<dbReference type="InterPro" id="IPR046582">
    <property type="entry name" value="DUF6630"/>
</dbReference>
<comment type="caution">
    <text evidence="3">The sequence shown here is derived from an EMBL/GenBank/DDBJ whole genome shotgun (WGS) entry which is preliminary data.</text>
</comment>
<evidence type="ECO:0000259" key="2">
    <source>
        <dbReference type="Pfam" id="PF20335"/>
    </source>
</evidence>
<evidence type="ECO:0000259" key="1">
    <source>
        <dbReference type="Pfam" id="PF08929"/>
    </source>
</evidence>
<accession>A0ABV9H2H1</accession>
<sequence length="493" mass="56171">MSGKTSVKGTNGKGITMNKYFSIIKEISDSYRDFPPRDPMPDFHFYENELNFLYKDILLKNLEVLEMGFDVGFLSDVAKKLNYTHNCILHVAEFCCTAYSSGVPLNLLEDYINNSVSFAKKIGLFYIKYCAEYLQQSEDSVSGRILDTRRLGGELRFISLMFFVAKDSLILNNWMQFVRDGKSGSYVIDILIKAFYPSWGIQKTYNKLEIYHRPNLLISLQKALSVPDKVGKEAALAQYMERWNHRMKPYGWKPERKYTWLDRSKPRPVDHDNGFYEFAYEVALAVCAWDLDDSAFRDHPYYPRDLVDYYRAHVRHTRDAWRTEGVGAGIPVMPPPPPKKIDLHKSKAKGYKRWLELTCDGDKNACTDTLEALGTLRSLKNSWDEVLDQLSGNGHAVRADLKDPDTLQAQIDALATQRPLAELTPPDAPPAGPARCEMLMQQATAWAAAQGYTWQALDDGGDNWQAVLIRSEFHAEWLALSAALHLPPELLGL</sequence>
<protein>
    <submittedName>
        <fullName evidence="3">PoNe immunity protein domain-containing protein</fullName>
    </submittedName>
</protein>
<dbReference type="Gene3D" id="1.10.3920.10">
    <property type="entry name" value="PA2201 C-terminal domain-like"/>
    <property type="match status" value="1"/>
</dbReference>
<gene>
    <name evidence="3" type="ORF">ACFO3A_15560</name>
</gene>
<dbReference type="SUPFAM" id="SSF140731">
    <property type="entry name" value="PA2201 C-terminal domain-like"/>
    <property type="match status" value="1"/>
</dbReference>
<evidence type="ECO:0000313" key="3">
    <source>
        <dbReference type="EMBL" id="MFC4623613.1"/>
    </source>
</evidence>
<dbReference type="InterPro" id="IPR028983">
    <property type="entry name" value="PA2201-like_C"/>
</dbReference>
<organism evidence="3 4">
    <name type="scientific">Comamonas nitrativorans</name>
    <dbReference type="NCBI Taxonomy" id="108437"/>
    <lineage>
        <taxon>Bacteria</taxon>
        <taxon>Pseudomonadati</taxon>
        <taxon>Pseudomonadota</taxon>
        <taxon>Betaproteobacteria</taxon>
        <taxon>Burkholderiales</taxon>
        <taxon>Comamonadaceae</taxon>
        <taxon>Comamonas</taxon>
    </lineage>
</organism>
<feature type="domain" description="PoNi C-terminal" evidence="1">
    <location>
        <begin position="188"/>
        <end position="306"/>
    </location>
</feature>
<dbReference type="Proteomes" id="UP001595967">
    <property type="component" value="Unassembled WGS sequence"/>
</dbReference>
<reference evidence="4" key="1">
    <citation type="journal article" date="2019" name="Int. J. Syst. Evol. Microbiol.">
        <title>The Global Catalogue of Microorganisms (GCM) 10K type strain sequencing project: providing services to taxonomists for standard genome sequencing and annotation.</title>
        <authorList>
            <consortium name="The Broad Institute Genomics Platform"/>
            <consortium name="The Broad Institute Genome Sequencing Center for Infectious Disease"/>
            <person name="Wu L."/>
            <person name="Ma J."/>
        </authorList>
    </citation>
    <scope>NUCLEOTIDE SEQUENCE [LARGE SCALE GENOMIC DNA]</scope>
    <source>
        <strain evidence="4">JCM 11650</strain>
    </source>
</reference>
<dbReference type="EMBL" id="JBHSEW010000024">
    <property type="protein sequence ID" value="MFC4623613.1"/>
    <property type="molecule type" value="Genomic_DNA"/>
</dbReference>
<proteinExistence type="predicted"/>
<dbReference type="Pfam" id="PF20335">
    <property type="entry name" value="DUF6630"/>
    <property type="match status" value="1"/>
</dbReference>
<keyword evidence="4" id="KW-1185">Reference proteome</keyword>
<dbReference type="Pfam" id="PF08929">
    <property type="entry name" value="PoNi_C"/>
    <property type="match status" value="1"/>
</dbReference>
<feature type="domain" description="DUF6630" evidence="2">
    <location>
        <begin position="381"/>
        <end position="486"/>
    </location>
</feature>
<name>A0ABV9H2H1_9BURK</name>